<accession>F0VDT7</accession>
<dbReference type="InterPro" id="IPR043519">
    <property type="entry name" value="NT_sf"/>
</dbReference>
<dbReference type="GO" id="GO:0043023">
    <property type="term" value="F:ribosomal large subunit binding"/>
    <property type="evidence" value="ECO:0007669"/>
    <property type="project" value="TreeGrafter"/>
</dbReference>
<dbReference type="GeneID" id="13444511"/>
<evidence type="ECO:0000313" key="4">
    <source>
        <dbReference type="EMBL" id="CEL65840.1"/>
    </source>
</evidence>
<dbReference type="Gene3D" id="3.30.460.10">
    <property type="entry name" value="Beta Polymerase, domain 2"/>
    <property type="match status" value="1"/>
</dbReference>
<dbReference type="eggNOG" id="ENOG502QZD7">
    <property type="taxonomic scope" value="Eukaryota"/>
</dbReference>
<dbReference type="RefSeq" id="XP_003881913.1">
    <property type="nucleotide sequence ID" value="XM_003881864.1"/>
</dbReference>
<dbReference type="OrthoDB" id="329275at2759"/>
<gene>
    <name evidence="4" type="ORF">BN1204_016720</name>
    <name evidence="3" type="ORF">NCLIV_016720</name>
</gene>
<dbReference type="PANTHER" id="PTHR21043">
    <property type="entry name" value="IOJAP SUPERFAMILY ORTHOLOG"/>
    <property type="match status" value="1"/>
</dbReference>
<name>F0VDT7_NEOCL</name>
<dbReference type="InterPro" id="IPR004394">
    <property type="entry name" value="Iojap/RsfS/C7orf30"/>
</dbReference>
<proteinExistence type="inferred from homology"/>
<dbReference type="Proteomes" id="UP000007494">
    <property type="component" value="Chromosome VI"/>
</dbReference>
<dbReference type="GO" id="GO:0017148">
    <property type="term" value="P:negative regulation of translation"/>
    <property type="evidence" value="ECO:0007669"/>
    <property type="project" value="TreeGrafter"/>
</dbReference>
<evidence type="ECO:0000256" key="2">
    <source>
        <dbReference type="SAM" id="SignalP"/>
    </source>
</evidence>
<dbReference type="SUPFAM" id="SSF81301">
    <property type="entry name" value="Nucleotidyltransferase"/>
    <property type="match status" value="1"/>
</dbReference>
<dbReference type="PANTHER" id="PTHR21043:SF0">
    <property type="entry name" value="MITOCHONDRIAL ASSEMBLY OF RIBOSOMAL LARGE SUBUNIT PROTEIN 1"/>
    <property type="match status" value="1"/>
</dbReference>
<comment type="similarity">
    <text evidence="1">Belongs to the Iojap/RsfS family.</text>
</comment>
<reference evidence="4" key="4">
    <citation type="journal article" date="2015" name="PLoS ONE">
        <title>Comprehensive Evaluation of Toxoplasma gondii VEG and Neospora caninum LIV Genomes with Tachyzoite Stage Transcriptome and Proteome Defines Novel Transcript Features.</title>
        <authorList>
            <person name="Ramaprasad A."/>
            <person name="Mourier T."/>
            <person name="Naeem R."/>
            <person name="Malas T.B."/>
            <person name="Moussa E."/>
            <person name="Panigrahi A."/>
            <person name="Vermont S.J."/>
            <person name="Otto T.D."/>
            <person name="Wastling J."/>
            <person name="Pain A."/>
        </authorList>
    </citation>
    <scope>NUCLEOTIDE SEQUENCE</scope>
    <source>
        <strain evidence="4">Liverpool</strain>
    </source>
</reference>
<feature type="chain" id="PRO_5007655122" description="Oligomerization domain protein" evidence="2">
    <location>
        <begin position="23"/>
        <end position="396"/>
    </location>
</feature>
<reference evidence="3" key="1">
    <citation type="submission" date="2011-02" db="EMBL/GenBank/DDBJ databases">
        <authorList>
            <person name="Aslett M."/>
        </authorList>
    </citation>
    <scope>NUCLEOTIDE SEQUENCE</scope>
    <source>
        <strain evidence="3">Liverpool</strain>
    </source>
</reference>
<organism evidence="3 5">
    <name type="scientific">Neospora caninum (strain Liverpool)</name>
    <dbReference type="NCBI Taxonomy" id="572307"/>
    <lineage>
        <taxon>Eukaryota</taxon>
        <taxon>Sar</taxon>
        <taxon>Alveolata</taxon>
        <taxon>Apicomplexa</taxon>
        <taxon>Conoidasida</taxon>
        <taxon>Coccidia</taxon>
        <taxon>Eucoccidiorida</taxon>
        <taxon>Eimeriorina</taxon>
        <taxon>Sarcocystidae</taxon>
        <taxon>Neospora</taxon>
    </lineage>
</organism>
<dbReference type="OMA" id="HIMTPVM"/>
<sequence length="396" mass="43977">MEKYHLLLLSSVILCIFGRVLPSSTRCEAITIHRDASSCRSGPTHFGCAIWRDTAFLRSPVRLVNSPSFRDVPPPRGASNSAKLDWRRPPWLQQEVFPSLLLEQGSCLFGTSSFIQSRLIKESVYDGYKEVPKLAVYKTLKVTFPKTPSFGQQSGRRLWSEERGFGSHYAVPLVTGLTGCSDVNQNIPQFLLPPLFTAVRTGDKHKAQTITALWKKPGVPRVGWVDDRYASWHEQQRIPGSATELNESSTIGKAAVSQLDGTSPGSEKSELTVENAAEGLAPQGEGMVIMTGTSASHLDSLAEVVIAALWETHMRKLLGRDGRGYSGWIVLAFMDLEVHIMTPVMRERYALEELYGLCPRIDISDCIRVDSLESFDLYREGFKTLGSAEHPFPEGF</sequence>
<dbReference type="AlphaFoldDB" id="F0VDT7"/>
<feature type="signal peptide" evidence="2">
    <location>
        <begin position="1"/>
        <end position="22"/>
    </location>
</feature>
<protein>
    <recommendedName>
        <fullName evidence="6">Oligomerization domain protein</fullName>
    </recommendedName>
</protein>
<reference evidence="5" key="3">
    <citation type="journal article" date="2012" name="PLoS Pathog.">
        <title>Comparative genomics of the apicomplexan parasites Toxoplasma gondii and Neospora caninum: Coccidia differing in host range and transmission strategy.</title>
        <authorList>
            <person name="Reid A.J."/>
            <person name="Vermont S.J."/>
            <person name="Cotton J.A."/>
            <person name="Harris D."/>
            <person name="Hill-Cawthorne G.A."/>
            <person name="Konen-Waisman S."/>
            <person name="Latham S.M."/>
            <person name="Mourier T."/>
            <person name="Norton R."/>
            <person name="Quail M.A."/>
            <person name="Sanders M."/>
            <person name="Shanmugam D."/>
            <person name="Sohal A."/>
            <person name="Wasmuth J.D."/>
            <person name="Brunk B."/>
            <person name="Grigg M.E."/>
            <person name="Howard J.C."/>
            <person name="Parkinson J."/>
            <person name="Roos D.S."/>
            <person name="Trees A.J."/>
            <person name="Berriman M."/>
            <person name="Pain A."/>
            <person name="Wastling J.M."/>
        </authorList>
    </citation>
    <scope>NUCLEOTIDE SEQUENCE [LARGE SCALE GENOMIC DNA]</scope>
    <source>
        <strain evidence="5">Liverpool</strain>
    </source>
</reference>
<dbReference type="Pfam" id="PF02410">
    <property type="entry name" value="RsfS"/>
    <property type="match status" value="1"/>
</dbReference>
<evidence type="ECO:0000313" key="5">
    <source>
        <dbReference type="Proteomes" id="UP000007494"/>
    </source>
</evidence>
<reference evidence="3" key="2">
    <citation type="submission" date="2011-03" db="EMBL/GenBank/DDBJ databases">
        <title>Comparative genomics and transcriptomics of Neospora caninum and Toxoplasma gondii.</title>
        <authorList>
            <person name="Reid A.J."/>
            <person name="Sohal A."/>
            <person name="Harris D."/>
            <person name="Quail M."/>
            <person name="Sanders M."/>
            <person name="Berriman M."/>
            <person name="Wastling J.M."/>
            <person name="Pain A."/>
        </authorList>
    </citation>
    <scope>NUCLEOTIDE SEQUENCE</scope>
    <source>
        <strain evidence="3">Liverpool</strain>
    </source>
</reference>
<dbReference type="GO" id="GO:0090071">
    <property type="term" value="P:negative regulation of ribosome biogenesis"/>
    <property type="evidence" value="ECO:0007669"/>
    <property type="project" value="TreeGrafter"/>
</dbReference>
<evidence type="ECO:0000313" key="3">
    <source>
        <dbReference type="EMBL" id="CBZ51880.1"/>
    </source>
</evidence>
<evidence type="ECO:0000256" key="1">
    <source>
        <dbReference type="ARBA" id="ARBA00010574"/>
    </source>
</evidence>
<keyword evidence="2" id="KW-0732">Signal</keyword>
<dbReference type="VEuPathDB" id="ToxoDB:NCLIV_016720"/>
<dbReference type="EMBL" id="LN714480">
    <property type="protein sequence ID" value="CEL65840.1"/>
    <property type="molecule type" value="Genomic_DNA"/>
</dbReference>
<keyword evidence="5" id="KW-1185">Reference proteome</keyword>
<dbReference type="EMBL" id="FR823387">
    <property type="protein sequence ID" value="CBZ51880.1"/>
    <property type="molecule type" value="Genomic_DNA"/>
</dbReference>
<dbReference type="InParanoid" id="F0VDT7"/>
<evidence type="ECO:0008006" key="6">
    <source>
        <dbReference type="Google" id="ProtNLM"/>
    </source>
</evidence>